<name>M7YNC5_TRIUA</name>
<organism evidence="2">
    <name type="scientific">Triticum urartu</name>
    <name type="common">Red wild einkorn</name>
    <name type="synonym">Crithodium urartu</name>
    <dbReference type="NCBI Taxonomy" id="4572"/>
    <lineage>
        <taxon>Eukaryota</taxon>
        <taxon>Viridiplantae</taxon>
        <taxon>Streptophyta</taxon>
        <taxon>Embryophyta</taxon>
        <taxon>Tracheophyta</taxon>
        <taxon>Spermatophyta</taxon>
        <taxon>Magnoliopsida</taxon>
        <taxon>Liliopsida</taxon>
        <taxon>Poales</taxon>
        <taxon>Poaceae</taxon>
        <taxon>BOP clade</taxon>
        <taxon>Pooideae</taxon>
        <taxon>Triticodae</taxon>
        <taxon>Triticeae</taxon>
        <taxon>Triticinae</taxon>
        <taxon>Triticum</taxon>
    </lineage>
</organism>
<evidence type="ECO:0000313" key="2">
    <source>
        <dbReference type="EMBL" id="EMS52028.1"/>
    </source>
</evidence>
<dbReference type="PANTHER" id="PTHR33672:SF16">
    <property type="entry name" value="OS01G0798750 PROTEIN"/>
    <property type="match status" value="1"/>
</dbReference>
<sequence length="258" mass="27355">MSQVPNAERDGFTCGTLFTCLCLPGLSKKKPEETGESRQPAAPEQDRRTEQEPPQVLLTRAASLEKLECSSLYSGSNIVFDFLVEPGGRDDRGAVHGYCPSPCFDLPVELIRAGERCGVVANDAPVTSAFVFDGHRDGAALKRMASCLASSVPTGGEARPTHLVRIPGWLQGSTLLSGNSVGPDEEFGAAEELAETPEAMEMHVVLWHETRCAGVENFVGTAEDFGGDIGMVLLSMACLQVKTVALLGSAVAVLAFLS</sequence>
<dbReference type="GO" id="GO:0048564">
    <property type="term" value="P:photosystem I assembly"/>
    <property type="evidence" value="ECO:0007669"/>
    <property type="project" value="InterPro"/>
</dbReference>
<dbReference type="eggNOG" id="ENOG502R3H1">
    <property type="taxonomic scope" value="Eukaryota"/>
</dbReference>
<dbReference type="STRING" id="4572.M7YNC5"/>
<protein>
    <submittedName>
        <fullName evidence="2">Uncharacterized protein</fullName>
    </submittedName>
</protein>
<dbReference type="GO" id="GO:0009535">
    <property type="term" value="C:chloroplast thylakoid membrane"/>
    <property type="evidence" value="ECO:0007669"/>
    <property type="project" value="InterPro"/>
</dbReference>
<accession>M7YNC5</accession>
<dbReference type="InterPro" id="IPR040340">
    <property type="entry name" value="CEST/Y3IP1"/>
</dbReference>
<proteinExistence type="predicted"/>
<dbReference type="OMA" id="WHETRCA"/>
<reference evidence="2" key="1">
    <citation type="journal article" date="2013" name="Nature">
        <title>Draft genome of the wheat A-genome progenitor Triticum urartu.</title>
        <authorList>
            <person name="Ling H.Q."/>
            <person name="Zhao S."/>
            <person name="Liu D."/>
            <person name="Wang J."/>
            <person name="Sun H."/>
            <person name="Zhang C."/>
            <person name="Fan H."/>
            <person name="Li D."/>
            <person name="Dong L."/>
            <person name="Tao Y."/>
            <person name="Gao C."/>
            <person name="Wu H."/>
            <person name="Li Y."/>
            <person name="Cui Y."/>
            <person name="Guo X."/>
            <person name="Zheng S."/>
            <person name="Wang B."/>
            <person name="Yu K."/>
            <person name="Liang Q."/>
            <person name="Yang W."/>
            <person name="Lou X."/>
            <person name="Chen J."/>
            <person name="Feng M."/>
            <person name="Jian J."/>
            <person name="Zhang X."/>
            <person name="Luo G."/>
            <person name="Jiang Y."/>
            <person name="Liu J."/>
            <person name="Wang Z."/>
            <person name="Sha Y."/>
            <person name="Zhang B."/>
            <person name="Wu H."/>
            <person name="Tang D."/>
            <person name="Shen Q."/>
            <person name="Xue P."/>
            <person name="Zou S."/>
            <person name="Wang X."/>
            <person name="Liu X."/>
            <person name="Wang F."/>
            <person name="Yang Y."/>
            <person name="An X."/>
            <person name="Dong Z."/>
            <person name="Zhang K."/>
            <person name="Zhang X."/>
            <person name="Luo M.C."/>
            <person name="Dvorak J."/>
            <person name="Tong Y."/>
            <person name="Wang J."/>
            <person name="Yang H."/>
            <person name="Li Z."/>
            <person name="Wang D."/>
            <person name="Zhang A."/>
            <person name="Wang J."/>
        </authorList>
    </citation>
    <scope>NUCLEOTIDE SEQUENCE</scope>
</reference>
<dbReference type="PANTHER" id="PTHR33672">
    <property type="entry name" value="YCF3-INTERACTING PROTEIN 1, CHLOROPLASTIC"/>
    <property type="match status" value="1"/>
</dbReference>
<evidence type="ECO:0000256" key="1">
    <source>
        <dbReference type="SAM" id="MobiDB-lite"/>
    </source>
</evidence>
<gene>
    <name evidence="2" type="ORF">TRIUR3_01712</name>
</gene>
<dbReference type="AlphaFoldDB" id="M7YNC5"/>
<feature type="region of interest" description="Disordered" evidence="1">
    <location>
        <begin position="28"/>
        <end position="54"/>
    </location>
</feature>
<dbReference type="GO" id="GO:0080183">
    <property type="term" value="P:response to photooxidative stress"/>
    <property type="evidence" value="ECO:0007669"/>
    <property type="project" value="InterPro"/>
</dbReference>
<dbReference type="EMBL" id="KD212196">
    <property type="protein sequence ID" value="EMS52028.1"/>
    <property type="molecule type" value="Genomic_DNA"/>
</dbReference>